<proteinExistence type="predicted"/>
<dbReference type="InterPro" id="IPR051531">
    <property type="entry name" value="N-acetyltransferase"/>
</dbReference>
<sequence>MLENKFSTITTDRLLLREIVDSDLENIYNGLSNPKITQYYGVSYNSLEATKEQMTWFADKKQLWWAICDINTKVFYGAGGLNDIDDQTKIAEIGLWLLPDFWGKGIMKEVLPLICNYGFKHLLLNRIEGFVESNNKNCKRAMAKLDFKLEKTVPDFEIKNGKPISIDIYTKTN</sequence>
<dbReference type="EMBL" id="BAAAGE010000003">
    <property type="protein sequence ID" value="GAA0728305.1"/>
    <property type="molecule type" value="Genomic_DNA"/>
</dbReference>
<feature type="domain" description="N-acetyltransferase" evidence="1">
    <location>
        <begin position="14"/>
        <end position="169"/>
    </location>
</feature>
<accession>A0ABP3UBT9</accession>
<dbReference type="SUPFAM" id="SSF55729">
    <property type="entry name" value="Acyl-CoA N-acyltransferases (Nat)"/>
    <property type="match status" value="1"/>
</dbReference>
<comment type="caution">
    <text evidence="2">The sequence shown here is derived from an EMBL/GenBank/DDBJ whole genome shotgun (WGS) entry which is preliminary data.</text>
</comment>
<dbReference type="PANTHER" id="PTHR43792:SF9">
    <property type="entry name" value="RIBOSOMAL-PROTEIN-ALANINE ACETYLTRANSFERASE"/>
    <property type="match status" value="1"/>
</dbReference>
<name>A0ABP3UBT9_9FLAO</name>
<reference evidence="3" key="1">
    <citation type="journal article" date="2019" name="Int. J. Syst. Evol. Microbiol.">
        <title>The Global Catalogue of Microorganisms (GCM) 10K type strain sequencing project: providing services to taxonomists for standard genome sequencing and annotation.</title>
        <authorList>
            <consortium name="The Broad Institute Genomics Platform"/>
            <consortium name="The Broad Institute Genome Sequencing Center for Infectious Disease"/>
            <person name="Wu L."/>
            <person name="Ma J."/>
        </authorList>
    </citation>
    <scope>NUCLEOTIDE SEQUENCE [LARGE SCALE GENOMIC DNA]</scope>
    <source>
        <strain evidence="3">JCM 15974</strain>
    </source>
</reference>
<dbReference type="InterPro" id="IPR016181">
    <property type="entry name" value="Acyl_CoA_acyltransferase"/>
</dbReference>
<keyword evidence="3" id="KW-1185">Reference proteome</keyword>
<organism evidence="2 3">
    <name type="scientific">Aquimarina litoralis</name>
    <dbReference type="NCBI Taxonomy" id="584605"/>
    <lineage>
        <taxon>Bacteria</taxon>
        <taxon>Pseudomonadati</taxon>
        <taxon>Bacteroidota</taxon>
        <taxon>Flavobacteriia</taxon>
        <taxon>Flavobacteriales</taxon>
        <taxon>Flavobacteriaceae</taxon>
        <taxon>Aquimarina</taxon>
    </lineage>
</organism>
<protein>
    <submittedName>
        <fullName evidence="2">GNAT family protein</fullName>
    </submittedName>
</protein>
<evidence type="ECO:0000313" key="3">
    <source>
        <dbReference type="Proteomes" id="UP001501758"/>
    </source>
</evidence>
<dbReference type="Gene3D" id="3.40.630.30">
    <property type="match status" value="1"/>
</dbReference>
<evidence type="ECO:0000259" key="1">
    <source>
        <dbReference type="PROSITE" id="PS51186"/>
    </source>
</evidence>
<gene>
    <name evidence="2" type="ORF">GCM10009430_37340</name>
</gene>
<dbReference type="Proteomes" id="UP001501758">
    <property type="component" value="Unassembled WGS sequence"/>
</dbReference>
<dbReference type="RefSeq" id="WP_343913768.1">
    <property type="nucleotide sequence ID" value="NZ_BAAAGE010000003.1"/>
</dbReference>
<dbReference type="PROSITE" id="PS51186">
    <property type="entry name" value="GNAT"/>
    <property type="match status" value="1"/>
</dbReference>
<dbReference type="Pfam" id="PF13302">
    <property type="entry name" value="Acetyltransf_3"/>
    <property type="match status" value="1"/>
</dbReference>
<dbReference type="InterPro" id="IPR000182">
    <property type="entry name" value="GNAT_dom"/>
</dbReference>
<evidence type="ECO:0000313" key="2">
    <source>
        <dbReference type="EMBL" id="GAA0728305.1"/>
    </source>
</evidence>
<dbReference type="PANTHER" id="PTHR43792">
    <property type="entry name" value="GNAT FAMILY, PUTATIVE (AFU_ORTHOLOGUE AFUA_3G00765)-RELATED-RELATED"/>
    <property type="match status" value="1"/>
</dbReference>